<keyword evidence="1" id="KW-0732">Signal</keyword>
<sequence length="184" mass="20161">MKNLVKCLIIVTISLFIFSCSDGEDGAVGLAGQDGIDGVDGVDGDTGTANVIYSDWIPNGFSDSSTLNSQSFQIATADEITNMGIDLNTSHIQVFARGQVIPDTSVEVVALPFEYRFEEQLYTYGISNNSLRVFGLVRNDNSTDFDFFEEYRYIIIPGGVAAGRSAADYKNMSYEEIVDLFNIK</sequence>
<accession>A0A1H7K4T2</accession>
<evidence type="ECO:0000256" key="1">
    <source>
        <dbReference type="SAM" id="SignalP"/>
    </source>
</evidence>
<reference evidence="2 3" key="1">
    <citation type="submission" date="2016-10" db="EMBL/GenBank/DDBJ databases">
        <authorList>
            <person name="de Groot N.N."/>
        </authorList>
    </citation>
    <scope>NUCLEOTIDE SEQUENCE [LARGE SCALE GENOMIC DNA]</scope>
    <source>
        <strain evidence="2 3">DSM 25232</strain>
    </source>
</reference>
<dbReference type="Proteomes" id="UP000198521">
    <property type="component" value="Unassembled WGS sequence"/>
</dbReference>
<feature type="chain" id="PRO_5011731752" description="Collagen triple helix repeat-containing protein" evidence="1">
    <location>
        <begin position="24"/>
        <end position="184"/>
    </location>
</feature>
<keyword evidence="3" id="KW-1185">Reference proteome</keyword>
<gene>
    <name evidence="2" type="ORF">SAMN04487910_1205</name>
</gene>
<dbReference type="EMBL" id="FOAB01000002">
    <property type="protein sequence ID" value="SEK81873.1"/>
    <property type="molecule type" value="Genomic_DNA"/>
</dbReference>
<dbReference type="AlphaFoldDB" id="A0A1H7K4T2"/>
<proteinExistence type="predicted"/>
<dbReference type="RefSeq" id="WP_091406624.1">
    <property type="nucleotide sequence ID" value="NZ_FOAB01000002.1"/>
</dbReference>
<dbReference type="PROSITE" id="PS51257">
    <property type="entry name" value="PROKAR_LIPOPROTEIN"/>
    <property type="match status" value="1"/>
</dbReference>
<dbReference type="OrthoDB" id="679784at2"/>
<organism evidence="2 3">
    <name type="scientific">Aquimarina amphilecti</name>
    <dbReference type="NCBI Taxonomy" id="1038014"/>
    <lineage>
        <taxon>Bacteria</taxon>
        <taxon>Pseudomonadati</taxon>
        <taxon>Bacteroidota</taxon>
        <taxon>Flavobacteriia</taxon>
        <taxon>Flavobacteriales</taxon>
        <taxon>Flavobacteriaceae</taxon>
        <taxon>Aquimarina</taxon>
    </lineage>
</organism>
<evidence type="ECO:0008006" key="4">
    <source>
        <dbReference type="Google" id="ProtNLM"/>
    </source>
</evidence>
<evidence type="ECO:0000313" key="3">
    <source>
        <dbReference type="Proteomes" id="UP000198521"/>
    </source>
</evidence>
<feature type="signal peptide" evidence="1">
    <location>
        <begin position="1"/>
        <end position="23"/>
    </location>
</feature>
<protein>
    <recommendedName>
        <fullName evidence="4">Collagen triple helix repeat-containing protein</fullName>
    </recommendedName>
</protein>
<name>A0A1H7K4T2_AQUAM</name>
<dbReference type="STRING" id="1038014.SAMN04487910_1205"/>
<evidence type="ECO:0000313" key="2">
    <source>
        <dbReference type="EMBL" id="SEK81873.1"/>
    </source>
</evidence>